<dbReference type="RefSeq" id="XP_033455472.1">
    <property type="nucleotide sequence ID" value="XM_033609057.1"/>
</dbReference>
<sequence length="452" mass="51872">MLFPNRMKQIVDAHQFLLQYEQWWKKDRPLAAPDIEFAVLILRVCLYTAHFTSSALRTIDRETILPLPEIRAACSEIGNSLAKVCVALDWKGFLVRVHHCLYAAIRYSCEGRTDKYWEGIARATQAAQRAEIHRRSAKNDVRWDMDAEMRRRVMCSLYIFDCYLVRQLDRVPFLPDSFVDYYSAEIPSNEEFDAQCNFAVDEPALFTERYLQFRLARFWRLVSPARDSCYDPVQAEERHERLHEEFLGRLPSAFSLTPQKKWDDELPRLRAQRQLLHIYIYDSICWNFRPALLLRPDQIAPLPEYKRVLLRSQKQTIANAAVRELEAVSSLHALFPDGCSHFGTIVFNTFEAAVIILTLCTHADLRLEDDHGSLLKKSIPSGSVSRAEMIRAAEIALSRLQTLAAVNDMAAAGAKTLTQLYSSVINGSGSRSMIGEPNSLEENAWAHQLWSS</sequence>
<reference evidence="5" key="3">
    <citation type="submission" date="2025-08" db="UniProtKB">
        <authorList>
            <consortium name="RefSeq"/>
        </authorList>
    </citation>
    <scope>IDENTIFICATION</scope>
    <source>
        <strain evidence="5">CBS 342.82</strain>
    </source>
</reference>
<keyword evidence="4" id="KW-1185">Reference proteome</keyword>
<dbReference type="GeneID" id="54366858"/>
<reference evidence="5" key="2">
    <citation type="submission" date="2020-04" db="EMBL/GenBank/DDBJ databases">
        <authorList>
            <consortium name="NCBI Genome Project"/>
        </authorList>
    </citation>
    <scope>NUCLEOTIDE SEQUENCE</scope>
    <source>
        <strain evidence="5">CBS 342.82</strain>
    </source>
</reference>
<proteinExistence type="predicted"/>
<keyword evidence="2" id="KW-0539">Nucleus</keyword>
<dbReference type="PANTHER" id="PTHR31001:SF87">
    <property type="entry name" value="COL-21"/>
    <property type="match status" value="1"/>
</dbReference>
<organism evidence="5">
    <name type="scientific">Dissoconium aciculare CBS 342.82</name>
    <dbReference type="NCBI Taxonomy" id="1314786"/>
    <lineage>
        <taxon>Eukaryota</taxon>
        <taxon>Fungi</taxon>
        <taxon>Dikarya</taxon>
        <taxon>Ascomycota</taxon>
        <taxon>Pezizomycotina</taxon>
        <taxon>Dothideomycetes</taxon>
        <taxon>Dothideomycetidae</taxon>
        <taxon>Mycosphaerellales</taxon>
        <taxon>Dissoconiaceae</taxon>
        <taxon>Dissoconium</taxon>
    </lineage>
</organism>
<comment type="subcellular location">
    <subcellularLocation>
        <location evidence="1">Nucleus</location>
    </subcellularLocation>
</comment>
<reference evidence="5" key="1">
    <citation type="submission" date="2020-01" db="EMBL/GenBank/DDBJ databases">
        <authorList>
            <consortium name="DOE Joint Genome Institute"/>
            <person name="Haridas S."/>
            <person name="Albert R."/>
            <person name="Binder M."/>
            <person name="Bloem J."/>
            <person name="Labutti K."/>
            <person name="Salamov A."/>
            <person name="Andreopoulos B."/>
            <person name="Baker S.E."/>
            <person name="Barry K."/>
            <person name="Bills G."/>
            <person name="Bluhm B.H."/>
            <person name="Cannon C."/>
            <person name="Castanera R."/>
            <person name="Culley D.E."/>
            <person name="Daum C."/>
            <person name="Ezra D."/>
            <person name="Gonzalez J.B."/>
            <person name="Henrissat B."/>
            <person name="Kuo A."/>
            <person name="Liang C."/>
            <person name="Lipzen A."/>
            <person name="Lutzoni F."/>
            <person name="Magnuson J."/>
            <person name="Mondo S."/>
            <person name="Nolan M."/>
            <person name="Ohm R."/>
            <person name="Pangilinan J."/>
            <person name="Park H.-J."/>
            <person name="Ramirez L."/>
            <person name="Alfaro M."/>
            <person name="Sun H."/>
            <person name="Tritt A."/>
            <person name="Yoshinaga Y."/>
            <person name="Zwiers L.-H."/>
            <person name="Turgeon B.G."/>
            <person name="Goodwin S.B."/>
            <person name="Spatafora J.W."/>
            <person name="Crous P.W."/>
            <person name="Grigoriev I.V."/>
        </authorList>
    </citation>
    <scope>NUCLEOTIDE SEQUENCE</scope>
    <source>
        <strain evidence="5">CBS 342.82</strain>
    </source>
</reference>
<dbReference type="GO" id="GO:0006351">
    <property type="term" value="P:DNA-templated transcription"/>
    <property type="evidence" value="ECO:0007669"/>
    <property type="project" value="InterPro"/>
</dbReference>
<dbReference type="GO" id="GO:0003677">
    <property type="term" value="F:DNA binding"/>
    <property type="evidence" value="ECO:0007669"/>
    <property type="project" value="InterPro"/>
</dbReference>
<dbReference type="GO" id="GO:0008270">
    <property type="term" value="F:zinc ion binding"/>
    <property type="evidence" value="ECO:0007669"/>
    <property type="project" value="InterPro"/>
</dbReference>
<accession>A0A6J3LRH3</accession>
<feature type="domain" description="Xylanolytic transcriptional activator regulatory" evidence="3">
    <location>
        <begin position="100"/>
        <end position="180"/>
    </location>
</feature>
<dbReference type="GO" id="GO:0005634">
    <property type="term" value="C:nucleus"/>
    <property type="evidence" value="ECO:0007669"/>
    <property type="project" value="UniProtKB-SubCell"/>
</dbReference>
<dbReference type="Pfam" id="PF04082">
    <property type="entry name" value="Fungal_trans"/>
    <property type="match status" value="1"/>
</dbReference>
<evidence type="ECO:0000256" key="2">
    <source>
        <dbReference type="ARBA" id="ARBA00023242"/>
    </source>
</evidence>
<evidence type="ECO:0000259" key="3">
    <source>
        <dbReference type="Pfam" id="PF04082"/>
    </source>
</evidence>
<dbReference type="PANTHER" id="PTHR31001">
    <property type="entry name" value="UNCHARACTERIZED TRANSCRIPTIONAL REGULATORY PROTEIN"/>
    <property type="match status" value="1"/>
</dbReference>
<dbReference type="Proteomes" id="UP000504637">
    <property type="component" value="Unplaced"/>
</dbReference>
<evidence type="ECO:0000313" key="5">
    <source>
        <dbReference type="RefSeq" id="XP_033455472.1"/>
    </source>
</evidence>
<dbReference type="InterPro" id="IPR007219">
    <property type="entry name" value="XnlR_reg_dom"/>
</dbReference>
<evidence type="ECO:0000256" key="1">
    <source>
        <dbReference type="ARBA" id="ARBA00004123"/>
    </source>
</evidence>
<dbReference type="InterPro" id="IPR050613">
    <property type="entry name" value="Sec_Metabolite_Reg"/>
</dbReference>
<dbReference type="AlphaFoldDB" id="A0A6J3LRH3"/>
<gene>
    <name evidence="5" type="ORF">K489DRAFT_93991</name>
</gene>
<name>A0A6J3LRH3_9PEZI</name>
<dbReference type="CDD" id="cd12148">
    <property type="entry name" value="fungal_TF_MHR"/>
    <property type="match status" value="1"/>
</dbReference>
<protein>
    <recommendedName>
        <fullName evidence="3">Xylanolytic transcriptional activator regulatory domain-containing protein</fullName>
    </recommendedName>
</protein>
<dbReference type="OrthoDB" id="5344325at2759"/>
<evidence type="ECO:0000313" key="4">
    <source>
        <dbReference type="Proteomes" id="UP000504637"/>
    </source>
</evidence>